<proteinExistence type="predicted"/>
<sequence>MKKCCLKGRRSHIGEILPGSIFSVGERDRDYFKRKTSGRFRFPANLSRITGQGKTARGRSVAMGKSVFSRIAAELLQRSWD</sequence>
<dbReference type="Proteomes" id="UP000257014">
    <property type="component" value="Unassembled WGS sequence"/>
</dbReference>
<reference evidence="1 2" key="1">
    <citation type="submission" date="2018-03" db="EMBL/GenBank/DDBJ databases">
        <authorList>
            <person name="Keele B.F."/>
        </authorList>
    </citation>
    <scope>NUCLEOTIDE SEQUENCE [LARGE SCALE GENOMIC DNA]</scope>
    <source>
        <strain evidence="1">ZCTH4_d</strain>
    </source>
</reference>
<comment type="caution">
    <text evidence="1">The sequence shown here is derived from an EMBL/GenBank/DDBJ whole genome shotgun (WGS) entry which is preliminary data.</text>
</comment>
<accession>A0A3E0K3D4</accession>
<gene>
    <name evidence="1" type="ORF">C6P37_10925</name>
</gene>
<evidence type="ECO:0000313" key="1">
    <source>
        <dbReference type="EMBL" id="REJ27613.1"/>
    </source>
</evidence>
<organism evidence="1 2">
    <name type="scientific">Caldibacillus debilis</name>
    <dbReference type="NCBI Taxonomy" id="301148"/>
    <lineage>
        <taxon>Bacteria</taxon>
        <taxon>Bacillati</taxon>
        <taxon>Bacillota</taxon>
        <taxon>Bacilli</taxon>
        <taxon>Bacillales</taxon>
        <taxon>Bacillaceae</taxon>
        <taxon>Caldibacillus</taxon>
    </lineage>
</organism>
<evidence type="ECO:0000313" key="2">
    <source>
        <dbReference type="Proteomes" id="UP000257014"/>
    </source>
</evidence>
<dbReference type="EMBL" id="QEWE01000020">
    <property type="protein sequence ID" value="REJ27613.1"/>
    <property type="molecule type" value="Genomic_DNA"/>
</dbReference>
<protein>
    <submittedName>
        <fullName evidence="1">Uncharacterized protein</fullName>
    </submittedName>
</protein>
<dbReference type="AlphaFoldDB" id="A0A3E0K3D4"/>
<name>A0A3E0K3D4_9BACI</name>